<dbReference type="EMBL" id="ML170324">
    <property type="protein sequence ID" value="TDL14591.1"/>
    <property type="molecule type" value="Genomic_DNA"/>
</dbReference>
<keyword evidence="4" id="KW-0418">Kinase</keyword>
<protein>
    <recommendedName>
        <fullName evidence="9">Protein kinase domain-containing protein</fullName>
    </recommendedName>
</protein>
<proteinExistence type="predicted"/>
<keyword evidence="3" id="KW-0547">Nucleotide-binding</keyword>
<feature type="region of interest" description="Disordered" evidence="6">
    <location>
        <begin position="58"/>
        <end position="81"/>
    </location>
</feature>
<keyword evidence="8" id="KW-1185">Reference proteome</keyword>
<keyword evidence="1" id="KW-0723">Serine/threonine-protein kinase</keyword>
<dbReference type="GO" id="GO:0005524">
    <property type="term" value="F:ATP binding"/>
    <property type="evidence" value="ECO:0007669"/>
    <property type="project" value="UniProtKB-KW"/>
</dbReference>
<evidence type="ECO:0000256" key="2">
    <source>
        <dbReference type="ARBA" id="ARBA00022679"/>
    </source>
</evidence>
<evidence type="ECO:0000313" key="8">
    <source>
        <dbReference type="Proteomes" id="UP000294933"/>
    </source>
</evidence>
<dbReference type="GO" id="GO:0043484">
    <property type="term" value="P:regulation of RNA splicing"/>
    <property type="evidence" value="ECO:0007669"/>
    <property type="project" value="TreeGrafter"/>
</dbReference>
<dbReference type="GO" id="GO:0005634">
    <property type="term" value="C:nucleus"/>
    <property type="evidence" value="ECO:0007669"/>
    <property type="project" value="TreeGrafter"/>
</dbReference>
<dbReference type="OrthoDB" id="283111at2759"/>
<evidence type="ECO:0000256" key="4">
    <source>
        <dbReference type="ARBA" id="ARBA00022777"/>
    </source>
</evidence>
<dbReference type="AlphaFoldDB" id="A0A4Y7PHX9"/>
<dbReference type="PANTHER" id="PTHR45646">
    <property type="entry name" value="SERINE/THREONINE-PROTEIN KINASE DOA-RELATED"/>
    <property type="match status" value="1"/>
</dbReference>
<evidence type="ECO:0000256" key="6">
    <source>
        <dbReference type="SAM" id="MobiDB-lite"/>
    </source>
</evidence>
<dbReference type="InterPro" id="IPR051175">
    <property type="entry name" value="CLK_kinases"/>
</dbReference>
<dbReference type="Gene3D" id="1.10.510.10">
    <property type="entry name" value="Transferase(Phosphotransferase) domain 1"/>
    <property type="match status" value="1"/>
</dbReference>
<dbReference type="Proteomes" id="UP000294933">
    <property type="component" value="Unassembled WGS sequence"/>
</dbReference>
<evidence type="ECO:0000313" key="7">
    <source>
        <dbReference type="EMBL" id="TDL14591.1"/>
    </source>
</evidence>
<dbReference type="GO" id="GO:0004674">
    <property type="term" value="F:protein serine/threonine kinase activity"/>
    <property type="evidence" value="ECO:0007669"/>
    <property type="project" value="UniProtKB-KW"/>
</dbReference>
<evidence type="ECO:0000256" key="5">
    <source>
        <dbReference type="ARBA" id="ARBA00022840"/>
    </source>
</evidence>
<gene>
    <name evidence="7" type="ORF">BD410DRAFT_182075</name>
</gene>
<dbReference type="InterPro" id="IPR011009">
    <property type="entry name" value="Kinase-like_dom_sf"/>
</dbReference>
<feature type="compositionally biased region" description="Basic and acidic residues" evidence="6">
    <location>
        <begin position="58"/>
        <end position="70"/>
    </location>
</feature>
<evidence type="ECO:0008006" key="9">
    <source>
        <dbReference type="Google" id="ProtNLM"/>
    </source>
</evidence>
<name>A0A4Y7PHX9_9AGAM</name>
<sequence>MFVGFFTCFALFRTHDNFEHLAIMEMVMGRMPDRFVRSGSRSKPGLFREGGRLDWVKPEASRPSKEDAKGTRGLQDLTPPKGAVNPHFLDLVVRSLARDLAQRISVRDALEHPYSMLNIAMEDWEVELVIICC</sequence>
<organism evidence="7 8">
    <name type="scientific">Rickenella mellea</name>
    <dbReference type="NCBI Taxonomy" id="50990"/>
    <lineage>
        <taxon>Eukaryota</taxon>
        <taxon>Fungi</taxon>
        <taxon>Dikarya</taxon>
        <taxon>Basidiomycota</taxon>
        <taxon>Agaricomycotina</taxon>
        <taxon>Agaricomycetes</taxon>
        <taxon>Hymenochaetales</taxon>
        <taxon>Rickenellaceae</taxon>
        <taxon>Rickenella</taxon>
    </lineage>
</organism>
<accession>A0A4Y7PHX9</accession>
<dbReference type="PANTHER" id="PTHR45646:SF11">
    <property type="entry name" value="SERINE_THREONINE-PROTEIN KINASE DOA"/>
    <property type="match status" value="1"/>
</dbReference>
<reference evidence="7 8" key="1">
    <citation type="submission" date="2018-06" db="EMBL/GenBank/DDBJ databases">
        <title>A transcriptomic atlas of mushroom development highlights an independent origin of complex multicellularity.</title>
        <authorList>
            <consortium name="DOE Joint Genome Institute"/>
            <person name="Krizsan K."/>
            <person name="Almasi E."/>
            <person name="Merenyi Z."/>
            <person name="Sahu N."/>
            <person name="Viragh M."/>
            <person name="Koszo T."/>
            <person name="Mondo S."/>
            <person name="Kiss B."/>
            <person name="Balint B."/>
            <person name="Kues U."/>
            <person name="Barry K."/>
            <person name="Hegedus J.C."/>
            <person name="Henrissat B."/>
            <person name="Johnson J."/>
            <person name="Lipzen A."/>
            <person name="Ohm R."/>
            <person name="Nagy I."/>
            <person name="Pangilinan J."/>
            <person name="Yan J."/>
            <person name="Xiong Y."/>
            <person name="Grigoriev I.V."/>
            <person name="Hibbett D.S."/>
            <person name="Nagy L.G."/>
        </authorList>
    </citation>
    <scope>NUCLEOTIDE SEQUENCE [LARGE SCALE GENOMIC DNA]</scope>
    <source>
        <strain evidence="7 8">SZMC22713</strain>
    </source>
</reference>
<evidence type="ECO:0000256" key="3">
    <source>
        <dbReference type="ARBA" id="ARBA00022741"/>
    </source>
</evidence>
<evidence type="ECO:0000256" key="1">
    <source>
        <dbReference type="ARBA" id="ARBA00022527"/>
    </source>
</evidence>
<keyword evidence="5" id="KW-0067">ATP-binding</keyword>
<dbReference type="VEuPathDB" id="FungiDB:BD410DRAFT_182075"/>
<dbReference type="SUPFAM" id="SSF56112">
    <property type="entry name" value="Protein kinase-like (PK-like)"/>
    <property type="match status" value="1"/>
</dbReference>
<keyword evidence="2" id="KW-0808">Transferase</keyword>